<evidence type="ECO:0000259" key="3">
    <source>
        <dbReference type="PROSITE" id="PS50977"/>
    </source>
</evidence>
<dbReference type="InterPro" id="IPR050109">
    <property type="entry name" value="HTH-type_TetR-like_transc_reg"/>
</dbReference>
<dbReference type="Proteomes" id="UP000277896">
    <property type="component" value="Chromosome"/>
</dbReference>
<dbReference type="EMBL" id="BDOR01000002">
    <property type="protein sequence ID" value="GBF01079.1"/>
    <property type="molecule type" value="Genomic_DNA"/>
</dbReference>
<dbReference type="GO" id="GO:0006355">
    <property type="term" value="P:regulation of DNA-templated transcription"/>
    <property type="evidence" value="ECO:0007669"/>
    <property type="project" value="UniProtKB-ARBA"/>
</dbReference>
<dbReference type="PANTHER" id="PTHR30328:SF54">
    <property type="entry name" value="HTH-TYPE TRANSCRIPTIONAL REPRESSOR SCO4008"/>
    <property type="match status" value="1"/>
</dbReference>
<evidence type="ECO:0000313" key="4">
    <source>
        <dbReference type="EMBL" id="AYJ37340.1"/>
    </source>
</evidence>
<reference evidence="4 7" key="2">
    <citation type="submission" date="2018-10" db="EMBL/GenBank/DDBJ databases">
        <title>Genome seuquencing of Lactobacillus species.</title>
        <authorList>
            <person name="Baek C."/>
            <person name="Yi H."/>
        </authorList>
    </citation>
    <scope>NUCLEOTIDE SEQUENCE [LARGE SCALE GENOMIC DNA]</scope>
    <source>
        <strain evidence="4 7">DSM 10667</strain>
    </source>
</reference>
<dbReference type="GO" id="GO:0003677">
    <property type="term" value="F:DNA binding"/>
    <property type="evidence" value="ECO:0007669"/>
    <property type="project" value="UniProtKB-UniRule"/>
</dbReference>
<evidence type="ECO:0000313" key="7">
    <source>
        <dbReference type="Proteomes" id="UP000277896"/>
    </source>
</evidence>
<organism evidence="4 7">
    <name type="scientific">Lactiplantibacillus paraplantarum</name>
    <dbReference type="NCBI Taxonomy" id="60520"/>
    <lineage>
        <taxon>Bacteria</taxon>
        <taxon>Bacillati</taxon>
        <taxon>Bacillota</taxon>
        <taxon>Bacilli</taxon>
        <taxon>Lactobacillales</taxon>
        <taxon>Lactobacillaceae</taxon>
        <taxon>Lactiplantibacillus</taxon>
    </lineage>
</organism>
<evidence type="ECO:0000256" key="2">
    <source>
        <dbReference type="PROSITE-ProRule" id="PRU00335"/>
    </source>
</evidence>
<evidence type="ECO:0000313" key="6">
    <source>
        <dbReference type="Proteomes" id="UP000236162"/>
    </source>
</evidence>
<keyword evidence="6" id="KW-1185">Reference proteome</keyword>
<evidence type="ECO:0000256" key="1">
    <source>
        <dbReference type="ARBA" id="ARBA00023125"/>
    </source>
</evidence>
<sequence>MKEKNEQRWQDILDATVQMINAEGLGGITMTKVAKKAAISQSNIYIYFENKEDLVKQAFLSRKQKMSDYLFAHFNAQASALDNLALFARALYQFAADNPEDADLIQQFQAAPIMATLDLSQDEAGMRFDDIVAALDKGIESGEIRSIDPRVILAMGTNTLLSYERMVRLHQVDPVTTPLSVVIEMILTGCAN</sequence>
<dbReference type="PRINTS" id="PR00455">
    <property type="entry name" value="HTHTETR"/>
</dbReference>
<proteinExistence type="predicted"/>
<dbReference type="EMBL" id="CP032744">
    <property type="protein sequence ID" value="AYJ37340.1"/>
    <property type="molecule type" value="Genomic_DNA"/>
</dbReference>
<gene>
    <name evidence="5" type="primary">tetR_4</name>
    <name evidence="4" type="ORF">LP667_00195</name>
    <name evidence="5" type="ORF">LPPLD21_00583</name>
</gene>
<dbReference type="InterPro" id="IPR009057">
    <property type="entry name" value="Homeodomain-like_sf"/>
</dbReference>
<dbReference type="InterPro" id="IPR036271">
    <property type="entry name" value="Tet_transcr_reg_TetR-rel_C_sf"/>
</dbReference>
<dbReference type="AlphaFoldDB" id="A0AAD0X6L0"/>
<reference evidence="5 6" key="1">
    <citation type="submission" date="2017-04" db="EMBL/GenBank/DDBJ databases">
        <title>In vitro and in silico characterization of Lactobacillus paraplantarum D2-1, a starter culture for soymilk fermentation.</title>
        <authorList>
            <person name="Endo A."/>
            <person name="Sasaki F."/>
            <person name="Maeno S."/>
            <person name="Kanesaki Y."/>
            <person name="Kubota E."/>
            <person name="Torres G.A."/>
            <person name="Tomita S."/>
            <person name="Nakagawa J."/>
        </authorList>
    </citation>
    <scope>NUCLEOTIDE SEQUENCE [LARGE SCALE GENOMIC DNA]</scope>
    <source>
        <strain evidence="5 6">D2-1</strain>
    </source>
</reference>
<dbReference type="Proteomes" id="UP000236162">
    <property type="component" value="Unassembled WGS sequence"/>
</dbReference>
<feature type="domain" description="HTH tetR-type" evidence="3">
    <location>
        <begin position="6"/>
        <end position="66"/>
    </location>
</feature>
<dbReference type="PANTHER" id="PTHR30328">
    <property type="entry name" value="TRANSCRIPTIONAL REPRESSOR"/>
    <property type="match status" value="1"/>
</dbReference>
<name>A0AAD0X6L0_9LACO</name>
<dbReference type="InterPro" id="IPR001647">
    <property type="entry name" value="HTH_TetR"/>
</dbReference>
<dbReference type="Gene3D" id="1.10.357.10">
    <property type="entry name" value="Tetracycline Repressor, domain 2"/>
    <property type="match status" value="1"/>
</dbReference>
<dbReference type="SUPFAM" id="SSF46689">
    <property type="entry name" value="Homeodomain-like"/>
    <property type="match status" value="1"/>
</dbReference>
<accession>A0AAD0X6L0</accession>
<dbReference type="Pfam" id="PF00440">
    <property type="entry name" value="TetR_N"/>
    <property type="match status" value="1"/>
</dbReference>
<dbReference type="RefSeq" id="WP_080235569.1">
    <property type="nucleotide sequence ID" value="NZ_AVAI01000036.1"/>
</dbReference>
<dbReference type="SUPFAM" id="SSF48498">
    <property type="entry name" value="Tetracyclin repressor-like, C-terminal domain"/>
    <property type="match status" value="1"/>
</dbReference>
<keyword evidence="1 2" id="KW-0238">DNA-binding</keyword>
<evidence type="ECO:0000313" key="5">
    <source>
        <dbReference type="EMBL" id="GBF01079.1"/>
    </source>
</evidence>
<dbReference type="PROSITE" id="PS50977">
    <property type="entry name" value="HTH_TETR_2"/>
    <property type="match status" value="1"/>
</dbReference>
<protein>
    <submittedName>
        <fullName evidence="5">TetR family transcriptional regulator</fullName>
    </submittedName>
    <submittedName>
        <fullName evidence="4">TetR/AcrR family transcriptional regulator</fullName>
    </submittedName>
</protein>
<feature type="DNA-binding region" description="H-T-H motif" evidence="2">
    <location>
        <begin position="29"/>
        <end position="48"/>
    </location>
</feature>